<keyword evidence="1 8" id="KW-0813">Transport</keyword>
<dbReference type="InterPro" id="IPR022615">
    <property type="entry name" value="NqrA_C_domain"/>
</dbReference>
<keyword evidence="3 8" id="KW-0520">NAD</keyword>
<accession>A0A2K8KQ28</accession>
<keyword evidence="6 8" id="KW-0830">Ubiquinone</keyword>
<dbReference type="KEGG" id="rfo:REIFOR_01728"/>
<evidence type="ECO:0000256" key="1">
    <source>
        <dbReference type="ARBA" id="ARBA00022448"/>
    </source>
</evidence>
<evidence type="ECO:0000256" key="4">
    <source>
        <dbReference type="ARBA" id="ARBA00023053"/>
    </source>
</evidence>
<evidence type="ECO:0000256" key="2">
    <source>
        <dbReference type="ARBA" id="ARBA00022967"/>
    </source>
</evidence>
<dbReference type="RefSeq" id="WP_100257176.1">
    <property type="nucleotide sequence ID" value="NZ_CP011797.1"/>
</dbReference>
<dbReference type="EMBL" id="CP011797">
    <property type="protein sequence ID" value="ATX76867.1"/>
    <property type="molecule type" value="Genomic_DNA"/>
</dbReference>
<dbReference type="Pfam" id="PF24836">
    <property type="entry name" value="NQRA_2nd"/>
    <property type="match status" value="1"/>
</dbReference>
<organism evidence="12 13">
    <name type="scientific">Reinekea forsetii</name>
    <dbReference type="NCBI Taxonomy" id="1336806"/>
    <lineage>
        <taxon>Bacteria</taxon>
        <taxon>Pseudomonadati</taxon>
        <taxon>Pseudomonadota</taxon>
        <taxon>Gammaproteobacteria</taxon>
        <taxon>Oceanospirillales</taxon>
        <taxon>Saccharospirillaceae</taxon>
        <taxon>Reinekea</taxon>
    </lineage>
</organism>
<keyword evidence="4 8" id="KW-0915">Sodium</keyword>
<evidence type="ECO:0000256" key="7">
    <source>
        <dbReference type="ARBA" id="ARBA00023201"/>
    </source>
</evidence>
<comment type="function">
    <text evidence="8">NQR complex catalyzes the reduction of ubiquinone-1 to ubiquinol by two successive reactions, coupled with the transport of Na(+) ions from the cytoplasm to the periplasm. NqrA to NqrE are probably involved in the second step, the conversion of ubisemiquinone to ubiquinol.</text>
</comment>
<comment type="subunit">
    <text evidence="8">Composed of six subunits; NqrA, NqrB, NqrC, NqrD, NqrE and NqrF.</text>
</comment>
<dbReference type="AlphaFoldDB" id="A0A2K8KQ28"/>
<comment type="similarity">
    <text evidence="8">Belongs to the NqrA family.</text>
</comment>
<dbReference type="Proteomes" id="UP000229757">
    <property type="component" value="Chromosome"/>
</dbReference>
<evidence type="ECO:0000256" key="8">
    <source>
        <dbReference type="HAMAP-Rule" id="MF_00425"/>
    </source>
</evidence>
<dbReference type="OrthoDB" id="9774536at2"/>
<evidence type="ECO:0000313" key="13">
    <source>
        <dbReference type="Proteomes" id="UP000229757"/>
    </source>
</evidence>
<dbReference type="NCBIfam" id="TIGR01936">
    <property type="entry name" value="nqrA"/>
    <property type="match status" value="1"/>
</dbReference>
<dbReference type="Pfam" id="PF05896">
    <property type="entry name" value="NQRA_N"/>
    <property type="match status" value="1"/>
</dbReference>
<proteinExistence type="inferred from homology"/>
<keyword evidence="13" id="KW-1185">Reference proteome</keyword>
<gene>
    <name evidence="8" type="primary">nqrA</name>
    <name evidence="12" type="ORF">REIFOR_01728</name>
</gene>
<keyword evidence="7 8" id="KW-0739">Sodium transport</keyword>
<dbReference type="GO" id="GO:0016655">
    <property type="term" value="F:oxidoreductase activity, acting on NAD(P)H, quinone or similar compound as acceptor"/>
    <property type="evidence" value="ECO:0007669"/>
    <property type="project" value="UniProtKB-UniRule"/>
</dbReference>
<keyword evidence="2 8" id="KW-1278">Translocase</keyword>
<dbReference type="PANTHER" id="PTHR37839:SF1">
    <property type="entry name" value="NA(+)-TRANSLOCATING NADH-QUINONE REDUCTASE SUBUNIT A"/>
    <property type="match status" value="1"/>
</dbReference>
<dbReference type="InterPro" id="IPR056148">
    <property type="entry name" value="NQRA_2nd"/>
</dbReference>
<name>A0A2K8KQ28_9GAMM</name>
<feature type="domain" description="Na(+)-translocating NADH-quinone reductase subunit A C-terminal" evidence="10">
    <location>
        <begin position="260"/>
        <end position="306"/>
    </location>
</feature>
<evidence type="ECO:0000256" key="3">
    <source>
        <dbReference type="ARBA" id="ARBA00023027"/>
    </source>
</evidence>
<dbReference type="EC" id="7.2.1.1" evidence="8"/>
<keyword evidence="12" id="KW-0560">Oxidoreductase</keyword>
<evidence type="ECO:0000256" key="5">
    <source>
        <dbReference type="ARBA" id="ARBA00023065"/>
    </source>
</evidence>
<dbReference type="InterPro" id="IPR056147">
    <property type="entry name" value="NQRA_N"/>
</dbReference>
<evidence type="ECO:0000259" key="11">
    <source>
        <dbReference type="Pfam" id="PF24836"/>
    </source>
</evidence>
<protein>
    <recommendedName>
        <fullName evidence="8">Na(+)-translocating NADH-quinone reductase subunit A</fullName>
        <shortName evidence="8">Na(+)-NQR subunit A</shortName>
        <shortName evidence="8">Na(+)-translocating NQR subunit A</shortName>
        <ecNumber evidence="8">7.2.1.1</ecNumber>
    </recommendedName>
    <alternativeName>
        <fullName evidence="8">NQR complex subunit A</fullName>
    </alternativeName>
    <alternativeName>
        <fullName evidence="8">NQR-1 subunit A</fullName>
    </alternativeName>
</protein>
<dbReference type="InterPro" id="IPR008703">
    <property type="entry name" value="NqrA"/>
</dbReference>
<reference evidence="12 13" key="1">
    <citation type="journal article" date="2017" name="Environ. Microbiol.">
        <title>Genomic and physiological analyses of 'Reinekea forsetii' reveal a versatile opportunistic lifestyle during spring algae blooms.</title>
        <authorList>
            <person name="Avci B."/>
            <person name="Hahnke R.L."/>
            <person name="Chafee M."/>
            <person name="Fischer T."/>
            <person name="Gruber-Vodicka H."/>
            <person name="Tegetmeyer H.E."/>
            <person name="Harder J."/>
            <person name="Fuchs B.M."/>
            <person name="Amann R.I."/>
            <person name="Teeling H."/>
        </authorList>
    </citation>
    <scope>NUCLEOTIDE SEQUENCE [LARGE SCALE GENOMIC DNA]</scope>
    <source>
        <strain evidence="12 13">Hel1_31_D35</strain>
    </source>
</reference>
<evidence type="ECO:0000256" key="6">
    <source>
        <dbReference type="ARBA" id="ARBA00023075"/>
    </source>
</evidence>
<dbReference type="NCBIfam" id="NF003759">
    <property type="entry name" value="PRK05352.1-2"/>
    <property type="match status" value="1"/>
</dbReference>
<evidence type="ECO:0000313" key="12">
    <source>
        <dbReference type="EMBL" id="ATX76867.1"/>
    </source>
</evidence>
<feature type="domain" description="NqrA N-terminal barrel-sandwich hybrid" evidence="9">
    <location>
        <begin position="2"/>
        <end position="94"/>
    </location>
</feature>
<dbReference type="HAMAP" id="MF_00425">
    <property type="entry name" value="NqrA"/>
    <property type="match status" value="1"/>
</dbReference>
<keyword evidence="5 8" id="KW-0406">Ion transport</keyword>
<sequence>MITIKKGLNLPISGAPRQEISEGRSVRSVALVGYDYHGMKPTMLVREGDSVKKGQAVFSDKKNPGVLFTAPASGVVAKINRGARRVFQSIVIDVQGDEQVSFKQYSAAELVALPVADLVGQLVESGLWTAFRTRPYSKAPAIDAQPSAIFVQAMDTNPLAVDPVVVIAEQSEAFALGLTLLTKLTAGKVWLCKAAGAKIPSAEGVTVEEFSGVHPAGNPGTHIHFLAPVSVKRTVWTIGYQDVIAIAKLFSTGQLDTSRVIAIAGPQVKEPRLIRTLLGASLAELAQDELKPGENRLISGSVFGGHAGLSVTEFLGRYHTQLSVLENDYSRPMVHFLRLGTHMYSVKNTYVSSLFKNKLFDFTTSTNGSERSMLPIGQYEKIMPLDILPTQLLRALVCGDLESAEQLGVLELDEDDLALCTYVCAGKYEYGPILRDTLTKIELEG</sequence>
<evidence type="ECO:0000259" key="10">
    <source>
        <dbReference type="Pfam" id="PF11973"/>
    </source>
</evidence>
<comment type="catalytic activity">
    <reaction evidence="8">
        <text>a ubiquinone + n Na(+)(in) + NADH + H(+) = a ubiquinol + n Na(+)(out) + NAD(+)</text>
        <dbReference type="Rhea" id="RHEA:47748"/>
        <dbReference type="Rhea" id="RHEA-COMP:9565"/>
        <dbReference type="Rhea" id="RHEA-COMP:9566"/>
        <dbReference type="ChEBI" id="CHEBI:15378"/>
        <dbReference type="ChEBI" id="CHEBI:16389"/>
        <dbReference type="ChEBI" id="CHEBI:17976"/>
        <dbReference type="ChEBI" id="CHEBI:29101"/>
        <dbReference type="ChEBI" id="CHEBI:57540"/>
        <dbReference type="ChEBI" id="CHEBI:57945"/>
        <dbReference type="EC" id="7.2.1.1"/>
    </reaction>
</comment>
<feature type="domain" description="NqrA second alpha/beta" evidence="11">
    <location>
        <begin position="117"/>
        <end position="255"/>
    </location>
</feature>
<dbReference type="GO" id="GO:0006814">
    <property type="term" value="P:sodium ion transport"/>
    <property type="evidence" value="ECO:0007669"/>
    <property type="project" value="UniProtKB-UniRule"/>
</dbReference>
<dbReference type="PANTHER" id="PTHR37839">
    <property type="entry name" value="NA(+)-TRANSLOCATING NADH-QUINONE REDUCTASE SUBUNIT A"/>
    <property type="match status" value="1"/>
</dbReference>
<dbReference type="Pfam" id="PF11973">
    <property type="entry name" value="NQRA_SLBB"/>
    <property type="match status" value="1"/>
</dbReference>
<evidence type="ECO:0000259" key="9">
    <source>
        <dbReference type="Pfam" id="PF05896"/>
    </source>
</evidence>